<evidence type="ECO:0000313" key="3">
    <source>
        <dbReference type="EMBL" id="PJZ63024.1"/>
    </source>
</evidence>
<evidence type="ECO:0000313" key="5">
    <source>
        <dbReference type="Proteomes" id="UP000232188"/>
    </source>
</evidence>
<evidence type="ECO:0000313" key="2">
    <source>
        <dbReference type="EMBL" id="PJZ53439.1"/>
    </source>
</evidence>
<sequence length="300" mass="32889">MNLQQGEDKSPLFSRIGALNMRHNTLFFSNLFFVVFCCFGLNPDGPGADSSNLVGLLSSTLSGENEESIRANPPPTGDAPSASDAGFGDKVEIKWEAVNNAQQYKAMRKALIETAFEQLAIVSDIFFPNTNLGAERTYQYVVQALTDKNKNTPLSSFGTIGNIYFSEVNPNTLSDRIFKFDSNGNIYILNYSYVSKLNSKGAHLGVFSLPNFAGLPIVGLNLEWGRGFLYVSAKNFKFQRTVILKIKTDFSASSFRELDHSNAFPSPQIAVSESKIYSDFVFGDRSSASINYPPVDGGAV</sequence>
<keyword evidence="4" id="KW-1185">Reference proteome</keyword>
<dbReference type="InterPro" id="IPR013783">
    <property type="entry name" value="Ig-like_fold"/>
</dbReference>
<dbReference type="Proteomes" id="UP000232188">
    <property type="component" value="Unassembled WGS sequence"/>
</dbReference>
<reference evidence="4 5" key="1">
    <citation type="submission" date="2017-07" db="EMBL/GenBank/DDBJ databases">
        <title>Leptospira spp. isolated from tropical soils.</title>
        <authorList>
            <person name="Thibeaux R."/>
            <person name="Iraola G."/>
            <person name="Ferres I."/>
            <person name="Bierque E."/>
            <person name="Girault D."/>
            <person name="Soupe-Gilbert M.-E."/>
            <person name="Picardeau M."/>
            <person name="Goarant C."/>
        </authorList>
    </citation>
    <scope>NUCLEOTIDE SEQUENCE [LARGE SCALE GENOMIC DNA]</scope>
    <source>
        <strain evidence="2 5">FH2-B-C1</strain>
        <strain evidence="3 4">FH2-B-D1</strain>
    </source>
</reference>
<dbReference type="AlphaFoldDB" id="A0A2M9YPJ7"/>
<comment type="caution">
    <text evidence="2">The sequence shown here is derived from an EMBL/GenBank/DDBJ whole genome shotgun (WGS) entry which is preliminary data.</text>
</comment>
<protein>
    <recommendedName>
        <fullName evidence="6">Fibronectin type-III domain-containing protein</fullName>
    </recommendedName>
</protein>
<dbReference type="Proteomes" id="UP000232149">
    <property type="component" value="Unassembled WGS sequence"/>
</dbReference>
<dbReference type="RefSeq" id="WP_100785531.1">
    <property type="nucleotide sequence ID" value="NZ_NPDU01000009.1"/>
</dbReference>
<evidence type="ECO:0000256" key="1">
    <source>
        <dbReference type="SAM" id="MobiDB-lite"/>
    </source>
</evidence>
<proteinExistence type="predicted"/>
<evidence type="ECO:0000313" key="4">
    <source>
        <dbReference type="Proteomes" id="UP000232149"/>
    </source>
</evidence>
<dbReference type="EMBL" id="NPDV01000007">
    <property type="protein sequence ID" value="PJZ53439.1"/>
    <property type="molecule type" value="Genomic_DNA"/>
</dbReference>
<name>A0A2M9YPJ7_9LEPT</name>
<dbReference type="EMBL" id="NPDU01000009">
    <property type="protein sequence ID" value="PJZ63024.1"/>
    <property type="molecule type" value="Genomic_DNA"/>
</dbReference>
<feature type="region of interest" description="Disordered" evidence="1">
    <location>
        <begin position="64"/>
        <end position="84"/>
    </location>
</feature>
<gene>
    <name evidence="3" type="ORF">CH376_04980</name>
    <name evidence="2" type="ORF">CH380_09620</name>
</gene>
<organism evidence="2 5">
    <name type="scientific">Leptospira adleri</name>
    <dbReference type="NCBI Taxonomy" id="2023186"/>
    <lineage>
        <taxon>Bacteria</taxon>
        <taxon>Pseudomonadati</taxon>
        <taxon>Spirochaetota</taxon>
        <taxon>Spirochaetia</taxon>
        <taxon>Leptospirales</taxon>
        <taxon>Leptospiraceae</taxon>
        <taxon>Leptospira</taxon>
    </lineage>
</organism>
<accession>A0A2M9YPJ7</accession>
<evidence type="ECO:0008006" key="6">
    <source>
        <dbReference type="Google" id="ProtNLM"/>
    </source>
</evidence>
<dbReference type="Gene3D" id="2.60.40.10">
    <property type="entry name" value="Immunoglobulins"/>
    <property type="match status" value="1"/>
</dbReference>